<sequence length="298" mass="32751">MGLFFNVIVPVIAVFAAGYVLQRIFHLDTKSIATASIYVFLPALVFTQLYEAEFDQRYTVVLVYAIILLVVMIVINKIFKLLFKWEQSVESASILTSAFMNAGNYGVPVILFAVGEEALPYAVFFMVIQTMFMNSFGVYYASRSKSGFLKALKTIFQLPATYAAILAFILQNITWEIPNSVYSTLSMLGDAAIPIMMVLLGMQLASITSIKLNWNVILSSLSARMVVSPLLAVGFIFLLDLDPVIGAVLVILSSMPSAATTTMYAIQFDTEPDLVSSITLVTTLFSVVSVTVLLNFIV</sequence>
<proteinExistence type="inferred from homology"/>
<gene>
    <name evidence="9" type="ORF">SAMN05216225_103311</name>
</gene>
<accession>A0A1M5JS73</accession>
<dbReference type="AlphaFoldDB" id="A0A1M5JS73"/>
<evidence type="ECO:0000256" key="1">
    <source>
        <dbReference type="ARBA" id="ARBA00004651"/>
    </source>
</evidence>
<keyword evidence="5 8" id="KW-0812">Transmembrane</keyword>
<keyword evidence="10" id="KW-1185">Reference proteome</keyword>
<feature type="transmembrane region" description="Helical" evidence="8">
    <location>
        <begin position="62"/>
        <end position="82"/>
    </location>
</feature>
<feature type="transmembrane region" description="Helical" evidence="8">
    <location>
        <begin position="94"/>
        <end position="115"/>
    </location>
</feature>
<dbReference type="InterPro" id="IPR038770">
    <property type="entry name" value="Na+/solute_symporter_sf"/>
</dbReference>
<keyword evidence="7 8" id="KW-0472">Membrane</keyword>
<keyword evidence="3" id="KW-0813">Transport</keyword>
<organism evidence="9 10">
    <name type="scientific">Ornithinibacillus halophilus</name>
    <dbReference type="NCBI Taxonomy" id="930117"/>
    <lineage>
        <taxon>Bacteria</taxon>
        <taxon>Bacillati</taxon>
        <taxon>Bacillota</taxon>
        <taxon>Bacilli</taxon>
        <taxon>Bacillales</taxon>
        <taxon>Bacillaceae</taxon>
        <taxon>Ornithinibacillus</taxon>
    </lineage>
</organism>
<feature type="transmembrane region" description="Helical" evidence="8">
    <location>
        <begin position="154"/>
        <end position="175"/>
    </location>
</feature>
<dbReference type="OrthoDB" id="148377at2"/>
<dbReference type="PANTHER" id="PTHR36838:SF1">
    <property type="entry name" value="SLR1864 PROTEIN"/>
    <property type="match status" value="1"/>
</dbReference>
<dbReference type="Pfam" id="PF03547">
    <property type="entry name" value="Mem_trans"/>
    <property type="match status" value="2"/>
</dbReference>
<feature type="transmembrane region" description="Helical" evidence="8">
    <location>
        <begin position="6"/>
        <end position="25"/>
    </location>
</feature>
<evidence type="ECO:0000256" key="2">
    <source>
        <dbReference type="ARBA" id="ARBA00010145"/>
    </source>
</evidence>
<evidence type="ECO:0000256" key="7">
    <source>
        <dbReference type="ARBA" id="ARBA00023136"/>
    </source>
</evidence>
<comment type="similarity">
    <text evidence="2">Belongs to the auxin efflux carrier (TC 2.A.69) family.</text>
</comment>
<evidence type="ECO:0000256" key="4">
    <source>
        <dbReference type="ARBA" id="ARBA00022475"/>
    </source>
</evidence>
<dbReference type="Proteomes" id="UP000183988">
    <property type="component" value="Unassembled WGS sequence"/>
</dbReference>
<evidence type="ECO:0000256" key="5">
    <source>
        <dbReference type="ARBA" id="ARBA00022692"/>
    </source>
</evidence>
<dbReference type="InterPro" id="IPR004776">
    <property type="entry name" value="Mem_transp_PIN-like"/>
</dbReference>
<evidence type="ECO:0000313" key="10">
    <source>
        <dbReference type="Proteomes" id="UP000183988"/>
    </source>
</evidence>
<evidence type="ECO:0008006" key="11">
    <source>
        <dbReference type="Google" id="ProtNLM"/>
    </source>
</evidence>
<comment type="subcellular location">
    <subcellularLocation>
        <location evidence="1">Cell membrane</location>
        <topology evidence="1">Multi-pass membrane protein</topology>
    </subcellularLocation>
</comment>
<dbReference type="RefSeq" id="WP_072891234.1">
    <property type="nucleotide sequence ID" value="NZ_FQVW01000033.1"/>
</dbReference>
<keyword evidence="4" id="KW-1003">Cell membrane</keyword>
<dbReference type="STRING" id="930117.SAMN05216225_103311"/>
<reference evidence="9 10" key="1">
    <citation type="submission" date="2016-11" db="EMBL/GenBank/DDBJ databases">
        <authorList>
            <person name="Jaros S."/>
            <person name="Januszkiewicz K."/>
            <person name="Wedrychowicz H."/>
        </authorList>
    </citation>
    <scope>NUCLEOTIDE SEQUENCE [LARGE SCALE GENOMIC DNA]</scope>
    <source>
        <strain evidence="9 10">IBRC-M 10683</strain>
    </source>
</reference>
<feature type="transmembrane region" description="Helical" evidence="8">
    <location>
        <begin position="32"/>
        <end position="50"/>
    </location>
</feature>
<protein>
    <recommendedName>
        <fullName evidence="11">Transporter</fullName>
    </recommendedName>
</protein>
<keyword evidence="6 8" id="KW-1133">Transmembrane helix</keyword>
<dbReference type="GO" id="GO:0005886">
    <property type="term" value="C:plasma membrane"/>
    <property type="evidence" value="ECO:0007669"/>
    <property type="project" value="UniProtKB-SubCell"/>
</dbReference>
<dbReference type="EMBL" id="FQVW01000033">
    <property type="protein sequence ID" value="SHG43396.1"/>
    <property type="molecule type" value="Genomic_DNA"/>
</dbReference>
<name>A0A1M5JS73_9BACI</name>
<evidence type="ECO:0000256" key="6">
    <source>
        <dbReference type="ARBA" id="ARBA00022989"/>
    </source>
</evidence>
<feature type="transmembrane region" description="Helical" evidence="8">
    <location>
        <begin position="278"/>
        <end position="297"/>
    </location>
</feature>
<dbReference type="Gene3D" id="1.20.1530.20">
    <property type="match status" value="1"/>
</dbReference>
<dbReference type="GO" id="GO:0055085">
    <property type="term" value="P:transmembrane transport"/>
    <property type="evidence" value="ECO:0007669"/>
    <property type="project" value="InterPro"/>
</dbReference>
<feature type="transmembrane region" description="Helical" evidence="8">
    <location>
        <begin position="121"/>
        <end position="142"/>
    </location>
</feature>
<evidence type="ECO:0000256" key="3">
    <source>
        <dbReference type="ARBA" id="ARBA00022448"/>
    </source>
</evidence>
<evidence type="ECO:0000313" key="9">
    <source>
        <dbReference type="EMBL" id="SHG43396.1"/>
    </source>
</evidence>
<dbReference type="PANTHER" id="PTHR36838">
    <property type="entry name" value="AUXIN EFFLUX CARRIER FAMILY PROTEIN"/>
    <property type="match status" value="1"/>
</dbReference>
<evidence type="ECO:0000256" key="8">
    <source>
        <dbReference type="SAM" id="Phobius"/>
    </source>
</evidence>